<organism evidence="2 3">
    <name type="scientific">Rosistilla carotiformis</name>
    <dbReference type="NCBI Taxonomy" id="2528017"/>
    <lineage>
        <taxon>Bacteria</taxon>
        <taxon>Pseudomonadati</taxon>
        <taxon>Planctomycetota</taxon>
        <taxon>Planctomycetia</taxon>
        <taxon>Pirellulales</taxon>
        <taxon>Pirellulaceae</taxon>
        <taxon>Rosistilla</taxon>
    </lineage>
</organism>
<evidence type="ECO:0000313" key="3">
    <source>
        <dbReference type="Proteomes" id="UP000315082"/>
    </source>
</evidence>
<dbReference type="EMBL" id="CP036348">
    <property type="protein sequence ID" value="QDV66772.1"/>
    <property type="molecule type" value="Genomic_DNA"/>
</dbReference>
<dbReference type="RefSeq" id="WP_145089844.1">
    <property type="nucleotide sequence ID" value="NZ_CP036348.1"/>
</dbReference>
<proteinExistence type="predicted"/>
<gene>
    <name evidence="2" type="primary">yfiT</name>
    <name evidence="2" type="ORF">Poly24_04600</name>
</gene>
<dbReference type="InterPro" id="IPR024775">
    <property type="entry name" value="DinB-like"/>
</dbReference>
<protein>
    <submittedName>
        <fullName evidence="2">Metal-dependent hydrolase YfiT</fullName>
        <ecNumber evidence="2">3.-.-.-</ecNumber>
    </submittedName>
</protein>
<keyword evidence="3" id="KW-1185">Reference proteome</keyword>
<dbReference type="SUPFAM" id="SSF109854">
    <property type="entry name" value="DinB/YfiT-like putative metalloenzymes"/>
    <property type="match status" value="1"/>
</dbReference>
<evidence type="ECO:0000313" key="2">
    <source>
        <dbReference type="EMBL" id="QDV66772.1"/>
    </source>
</evidence>
<reference evidence="2 3" key="1">
    <citation type="submission" date="2019-02" db="EMBL/GenBank/DDBJ databases">
        <title>Deep-cultivation of Planctomycetes and their phenomic and genomic characterization uncovers novel biology.</title>
        <authorList>
            <person name="Wiegand S."/>
            <person name="Jogler M."/>
            <person name="Boedeker C."/>
            <person name="Pinto D."/>
            <person name="Vollmers J."/>
            <person name="Rivas-Marin E."/>
            <person name="Kohn T."/>
            <person name="Peeters S.H."/>
            <person name="Heuer A."/>
            <person name="Rast P."/>
            <person name="Oberbeckmann S."/>
            <person name="Bunk B."/>
            <person name="Jeske O."/>
            <person name="Meyerdierks A."/>
            <person name="Storesund J.E."/>
            <person name="Kallscheuer N."/>
            <person name="Luecker S."/>
            <person name="Lage O.M."/>
            <person name="Pohl T."/>
            <person name="Merkel B.J."/>
            <person name="Hornburger P."/>
            <person name="Mueller R.-W."/>
            <person name="Bruemmer F."/>
            <person name="Labrenz M."/>
            <person name="Spormann A.M."/>
            <person name="Op den Camp H."/>
            <person name="Overmann J."/>
            <person name="Amann R."/>
            <person name="Jetten M.S.M."/>
            <person name="Mascher T."/>
            <person name="Medema M.H."/>
            <person name="Devos D.P."/>
            <person name="Kaster A.-K."/>
            <person name="Ovreas L."/>
            <person name="Rohde M."/>
            <person name="Galperin M.Y."/>
            <person name="Jogler C."/>
        </authorList>
    </citation>
    <scope>NUCLEOTIDE SEQUENCE [LARGE SCALE GENOMIC DNA]</scope>
    <source>
        <strain evidence="2 3">Poly24</strain>
    </source>
</reference>
<accession>A0A518JMK7</accession>
<dbReference type="EC" id="3.-.-.-" evidence="2"/>
<evidence type="ECO:0000259" key="1">
    <source>
        <dbReference type="Pfam" id="PF12867"/>
    </source>
</evidence>
<dbReference type="Pfam" id="PF12867">
    <property type="entry name" value="DinB_2"/>
    <property type="match status" value="1"/>
</dbReference>
<dbReference type="OrthoDB" id="9793216at2"/>
<keyword evidence="2" id="KW-0378">Hydrolase</keyword>
<sequence length="158" mass="17517">MASNPLIDEYLAGGAQLRAAVTGLTSAQLDATPIPGKWSTRQVICHVADFELVYADRMKRVIAEQEPTFFAGDPDQFAAALAYDQRDAVEELQLVEAVRASMARILRTLDAADFQRIGNHNEAGPQTLASLLEKITHHLQHHVRFIEEKRAALEALNR</sequence>
<dbReference type="InterPro" id="IPR034660">
    <property type="entry name" value="DinB/YfiT-like"/>
</dbReference>
<dbReference type="AlphaFoldDB" id="A0A518JMK7"/>
<feature type="domain" description="DinB-like" evidence="1">
    <location>
        <begin position="15"/>
        <end position="146"/>
    </location>
</feature>
<dbReference type="Gene3D" id="1.20.120.450">
    <property type="entry name" value="dinb family like domain"/>
    <property type="match status" value="1"/>
</dbReference>
<name>A0A518JMK7_9BACT</name>
<dbReference type="Proteomes" id="UP000315082">
    <property type="component" value="Chromosome"/>
</dbReference>
<dbReference type="GO" id="GO:0016787">
    <property type="term" value="F:hydrolase activity"/>
    <property type="evidence" value="ECO:0007669"/>
    <property type="project" value="UniProtKB-KW"/>
</dbReference>
<dbReference type="KEGG" id="rcf:Poly24_04600"/>